<evidence type="ECO:0000313" key="1">
    <source>
        <dbReference type="EMBL" id="KAI4459975.1"/>
    </source>
</evidence>
<comment type="caution">
    <text evidence="1">The sequence shown here is derived from an EMBL/GenBank/DDBJ whole genome shotgun (WGS) entry which is preliminary data.</text>
</comment>
<protein>
    <submittedName>
        <fullName evidence="1">Homeobox-like domain superfamily</fullName>
    </submittedName>
</protein>
<evidence type="ECO:0000313" key="2">
    <source>
        <dbReference type="Proteomes" id="UP001056778"/>
    </source>
</evidence>
<name>A0ACB9SZG3_HOLOL</name>
<dbReference type="Proteomes" id="UP001056778">
    <property type="component" value="Chromosome 6"/>
</dbReference>
<keyword evidence="2" id="KW-1185">Reference proteome</keyword>
<dbReference type="EMBL" id="CM043020">
    <property type="protein sequence ID" value="KAI4459975.1"/>
    <property type="molecule type" value="Genomic_DNA"/>
</dbReference>
<accession>A0ACB9SZG3</accession>
<gene>
    <name evidence="1" type="ORF">MML48_6g00013071</name>
</gene>
<organism evidence="1 2">
    <name type="scientific">Holotrichia oblita</name>
    <name type="common">Chafer beetle</name>
    <dbReference type="NCBI Taxonomy" id="644536"/>
    <lineage>
        <taxon>Eukaryota</taxon>
        <taxon>Metazoa</taxon>
        <taxon>Ecdysozoa</taxon>
        <taxon>Arthropoda</taxon>
        <taxon>Hexapoda</taxon>
        <taxon>Insecta</taxon>
        <taxon>Pterygota</taxon>
        <taxon>Neoptera</taxon>
        <taxon>Endopterygota</taxon>
        <taxon>Coleoptera</taxon>
        <taxon>Polyphaga</taxon>
        <taxon>Scarabaeiformia</taxon>
        <taxon>Scarabaeidae</taxon>
        <taxon>Melolonthinae</taxon>
        <taxon>Holotrichia</taxon>
    </lineage>
</organism>
<reference evidence="1" key="1">
    <citation type="submission" date="2022-04" db="EMBL/GenBank/DDBJ databases">
        <title>Chromosome-scale genome assembly of Holotrichia oblita Faldermann.</title>
        <authorList>
            <person name="Rongchong L."/>
        </authorList>
    </citation>
    <scope>NUCLEOTIDE SEQUENCE</scope>
    <source>
        <strain evidence="1">81SQS9</strain>
    </source>
</reference>
<sequence length="168" mass="19959">MPRRYINKMTVEGYTVHDLQQAVSDVRNHNRTYRQASEHYNIPVGVIFNRIKQTMPDKKKGGGCPTSLNAEVEEQIVECLKDRARMGYPCNKEELCDLVAIYVKEKQLKTAFKDGRPRIDWYYDFMKRHPVLSFKKPKHSQNREKFSENQKSFTVFRNNWKKSLRKGR</sequence>
<proteinExistence type="predicted"/>